<evidence type="ECO:0000313" key="1">
    <source>
        <dbReference type="EnsemblMetazoa" id="OVOC6815.1"/>
    </source>
</evidence>
<dbReference type="Proteomes" id="UP000024404">
    <property type="component" value="Unassembled WGS sequence"/>
</dbReference>
<dbReference type="EnsemblMetazoa" id="OVOC6815.1">
    <property type="protein sequence ID" value="OVOC6815.1"/>
    <property type="gene ID" value="WBGene00243624"/>
</dbReference>
<sequence length="55" mass="6449">MESSTDSKKKKKRADIYINLLENFHLTVKDHILVIPLEIVYNSVGREERLSHLLN</sequence>
<accession>A0A8R1XY90</accession>
<keyword evidence="2" id="KW-1185">Reference proteome</keyword>
<name>A0A8R1XY90_ONCVO</name>
<evidence type="ECO:0000313" key="2">
    <source>
        <dbReference type="Proteomes" id="UP000024404"/>
    </source>
</evidence>
<dbReference type="AlphaFoldDB" id="A0A8R1XY90"/>
<dbReference type="EMBL" id="CMVM020000181">
    <property type="status" value="NOT_ANNOTATED_CDS"/>
    <property type="molecule type" value="Genomic_DNA"/>
</dbReference>
<reference evidence="1" key="2">
    <citation type="submission" date="2022-06" db="UniProtKB">
        <authorList>
            <consortium name="EnsemblMetazoa"/>
        </authorList>
    </citation>
    <scope>IDENTIFICATION</scope>
</reference>
<reference evidence="2" key="1">
    <citation type="submission" date="2013-10" db="EMBL/GenBank/DDBJ databases">
        <title>Genome sequencing of Onchocerca volvulus.</title>
        <authorList>
            <person name="Cotton J."/>
            <person name="Tsai J."/>
            <person name="Stanley E."/>
            <person name="Tracey A."/>
            <person name="Holroyd N."/>
            <person name="Lustigman S."/>
            <person name="Berriman M."/>
        </authorList>
    </citation>
    <scope>NUCLEOTIDE SEQUENCE</scope>
</reference>
<organism evidence="1 2">
    <name type="scientific">Onchocerca volvulus</name>
    <dbReference type="NCBI Taxonomy" id="6282"/>
    <lineage>
        <taxon>Eukaryota</taxon>
        <taxon>Metazoa</taxon>
        <taxon>Ecdysozoa</taxon>
        <taxon>Nematoda</taxon>
        <taxon>Chromadorea</taxon>
        <taxon>Rhabditida</taxon>
        <taxon>Spirurina</taxon>
        <taxon>Spiruromorpha</taxon>
        <taxon>Filarioidea</taxon>
        <taxon>Onchocercidae</taxon>
        <taxon>Onchocerca</taxon>
    </lineage>
</organism>
<proteinExistence type="predicted"/>
<protein>
    <submittedName>
        <fullName evidence="1">Uncharacterized protein</fullName>
    </submittedName>
</protein>